<gene>
    <name evidence="2" type="ORF">KFK09_023697</name>
</gene>
<dbReference type="EMBL" id="JAGYWB010000017">
    <property type="protein sequence ID" value="KAI0493578.1"/>
    <property type="molecule type" value="Genomic_DNA"/>
</dbReference>
<evidence type="ECO:0000313" key="3">
    <source>
        <dbReference type="Proteomes" id="UP000829196"/>
    </source>
</evidence>
<dbReference type="Proteomes" id="UP000829196">
    <property type="component" value="Unassembled WGS sequence"/>
</dbReference>
<accession>A0A8T3ABS1</accession>
<name>A0A8T3ABS1_DENNO</name>
<keyword evidence="1" id="KW-0472">Membrane</keyword>
<sequence>MNVIFSGKFVPSPLHLIFDMTLLFLLGRLYVPLFREMYIDHLFHVAHDFSLPKEILLVF</sequence>
<feature type="transmembrane region" description="Helical" evidence="1">
    <location>
        <begin position="12"/>
        <end position="31"/>
    </location>
</feature>
<keyword evidence="3" id="KW-1185">Reference proteome</keyword>
<dbReference type="AlphaFoldDB" id="A0A8T3ABS1"/>
<reference evidence="2" key="1">
    <citation type="journal article" date="2022" name="Front. Genet.">
        <title>Chromosome-Scale Assembly of the Dendrobium nobile Genome Provides Insights Into the Molecular Mechanism of the Biosynthesis of the Medicinal Active Ingredient of Dendrobium.</title>
        <authorList>
            <person name="Xu Q."/>
            <person name="Niu S.-C."/>
            <person name="Li K.-L."/>
            <person name="Zheng P.-J."/>
            <person name="Zhang X.-J."/>
            <person name="Jia Y."/>
            <person name="Liu Y."/>
            <person name="Niu Y.-X."/>
            <person name="Yu L.-H."/>
            <person name="Chen D.-F."/>
            <person name="Zhang G.-Q."/>
        </authorList>
    </citation>
    <scope>NUCLEOTIDE SEQUENCE</scope>
    <source>
        <tissue evidence="2">Leaf</tissue>
    </source>
</reference>
<keyword evidence="1" id="KW-1133">Transmembrane helix</keyword>
<evidence type="ECO:0000313" key="2">
    <source>
        <dbReference type="EMBL" id="KAI0493578.1"/>
    </source>
</evidence>
<protein>
    <submittedName>
        <fullName evidence="2">Uncharacterized protein</fullName>
    </submittedName>
</protein>
<comment type="caution">
    <text evidence="2">The sequence shown here is derived from an EMBL/GenBank/DDBJ whole genome shotgun (WGS) entry which is preliminary data.</text>
</comment>
<organism evidence="2 3">
    <name type="scientific">Dendrobium nobile</name>
    <name type="common">Orchid</name>
    <dbReference type="NCBI Taxonomy" id="94219"/>
    <lineage>
        <taxon>Eukaryota</taxon>
        <taxon>Viridiplantae</taxon>
        <taxon>Streptophyta</taxon>
        <taxon>Embryophyta</taxon>
        <taxon>Tracheophyta</taxon>
        <taxon>Spermatophyta</taxon>
        <taxon>Magnoliopsida</taxon>
        <taxon>Liliopsida</taxon>
        <taxon>Asparagales</taxon>
        <taxon>Orchidaceae</taxon>
        <taxon>Epidendroideae</taxon>
        <taxon>Malaxideae</taxon>
        <taxon>Dendrobiinae</taxon>
        <taxon>Dendrobium</taxon>
    </lineage>
</organism>
<proteinExistence type="predicted"/>
<evidence type="ECO:0000256" key="1">
    <source>
        <dbReference type="SAM" id="Phobius"/>
    </source>
</evidence>
<keyword evidence="1" id="KW-0812">Transmembrane</keyword>